<dbReference type="SUPFAM" id="SSF75011">
    <property type="entry name" value="3-carboxy-cis,cis-mucoante lactonizing enzyme"/>
    <property type="match status" value="1"/>
</dbReference>
<dbReference type="AlphaFoldDB" id="A0A9W6UGG8"/>
<dbReference type="InterPro" id="IPR015943">
    <property type="entry name" value="WD40/YVTN_repeat-like_dom_sf"/>
</dbReference>
<name>A0A9W6UGG8_9ACTN</name>
<dbReference type="EMBL" id="BSQG01000002">
    <property type="protein sequence ID" value="GLU47446.1"/>
    <property type="molecule type" value="Genomic_DNA"/>
</dbReference>
<proteinExistence type="predicted"/>
<sequence length="354" mass="37046">MTRSAAARWVAALALLPAVLGAAPAQNATPEPDPSAAESLPPGTERAFTITDPRIAESSGLAASVRHENVYWTHNDSGPQYGPDIYAVNDQGETLATVRLVGEGVEARDWEAIALGTDDSGEPALYVADIGDNFQGGWPSVRVYRLPEPAELVDQTIQATTFTFGYADGGRDAEGILVDPRDNRLYVVSKEIGGSVYAAPEQLDATGTNTLTRVGPAPLFATDAAFSPDGSQYAIRTYWGAVLYDASDGVPGPSTDRIQLPTSDQGESLTYTRDGTALLVGTEGEQSPVWRIPLAEPVEPAEPTAEPGAEQSSAPESDTRDEPAQPVGAGVFILGGAVLAAIVIAGIVWLARTG</sequence>
<keyword evidence="2" id="KW-1133">Transmembrane helix</keyword>
<gene>
    <name evidence="4" type="ORF">Nans01_17970</name>
</gene>
<dbReference type="Gene3D" id="2.130.10.10">
    <property type="entry name" value="YVTN repeat-like/Quinoprotein amine dehydrogenase"/>
    <property type="match status" value="1"/>
</dbReference>
<evidence type="ECO:0000256" key="2">
    <source>
        <dbReference type="SAM" id="Phobius"/>
    </source>
</evidence>
<feature type="region of interest" description="Disordered" evidence="1">
    <location>
        <begin position="25"/>
        <end position="45"/>
    </location>
</feature>
<keyword evidence="5" id="KW-1185">Reference proteome</keyword>
<dbReference type="RefSeq" id="WP_285758530.1">
    <property type="nucleotide sequence ID" value="NZ_BSQG01000002.1"/>
</dbReference>
<evidence type="ECO:0000256" key="1">
    <source>
        <dbReference type="SAM" id="MobiDB-lite"/>
    </source>
</evidence>
<keyword evidence="2" id="KW-0472">Membrane</keyword>
<evidence type="ECO:0000313" key="5">
    <source>
        <dbReference type="Proteomes" id="UP001165092"/>
    </source>
</evidence>
<organism evidence="4 5">
    <name type="scientific">Nocardiopsis ansamitocini</name>
    <dbReference type="NCBI Taxonomy" id="1670832"/>
    <lineage>
        <taxon>Bacteria</taxon>
        <taxon>Bacillati</taxon>
        <taxon>Actinomycetota</taxon>
        <taxon>Actinomycetes</taxon>
        <taxon>Streptosporangiales</taxon>
        <taxon>Nocardiopsidaceae</taxon>
        <taxon>Nocardiopsis</taxon>
    </lineage>
</organism>
<keyword evidence="2" id="KW-0812">Transmembrane</keyword>
<evidence type="ECO:0000313" key="4">
    <source>
        <dbReference type="EMBL" id="GLU47446.1"/>
    </source>
</evidence>
<protein>
    <recommendedName>
        <fullName evidence="6">WD40 repeat domain-containing protein</fullName>
    </recommendedName>
</protein>
<feature type="signal peptide" evidence="3">
    <location>
        <begin position="1"/>
        <end position="27"/>
    </location>
</feature>
<evidence type="ECO:0000256" key="3">
    <source>
        <dbReference type="SAM" id="SignalP"/>
    </source>
</evidence>
<feature type="chain" id="PRO_5040979251" description="WD40 repeat domain-containing protein" evidence="3">
    <location>
        <begin position="28"/>
        <end position="354"/>
    </location>
</feature>
<accession>A0A9W6UGG8</accession>
<feature type="compositionally biased region" description="Low complexity" evidence="1">
    <location>
        <begin position="300"/>
        <end position="310"/>
    </location>
</feature>
<feature type="region of interest" description="Disordered" evidence="1">
    <location>
        <begin position="300"/>
        <end position="324"/>
    </location>
</feature>
<dbReference type="Proteomes" id="UP001165092">
    <property type="component" value="Unassembled WGS sequence"/>
</dbReference>
<evidence type="ECO:0008006" key="6">
    <source>
        <dbReference type="Google" id="ProtNLM"/>
    </source>
</evidence>
<feature type="transmembrane region" description="Helical" evidence="2">
    <location>
        <begin position="327"/>
        <end position="351"/>
    </location>
</feature>
<reference evidence="4" key="1">
    <citation type="submission" date="2023-02" db="EMBL/GenBank/DDBJ databases">
        <title>Nocardiopsis ansamitocini NBRC 112285.</title>
        <authorList>
            <person name="Ichikawa N."/>
            <person name="Sato H."/>
            <person name="Tonouchi N."/>
        </authorList>
    </citation>
    <scope>NUCLEOTIDE SEQUENCE</scope>
    <source>
        <strain evidence="4">NBRC 112285</strain>
    </source>
</reference>
<comment type="caution">
    <text evidence="4">The sequence shown here is derived from an EMBL/GenBank/DDBJ whole genome shotgun (WGS) entry which is preliminary data.</text>
</comment>
<keyword evidence="3" id="KW-0732">Signal</keyword>